<dbReference type="GO" id="GO:0008478">
    <property type="term" value="F:pyridoxal kinase activity"/>
    <property type="evidence" value="ECO:0007669"/>
    <property type="project" value="UniProtKB-EC"/>
</dbReference>
<evidence type="ECO:0000259" key="6">
    <source>
        <dbReference type="Pfam" id="PF08543"/>
    </source>
</evidence>
<gene>
    <name evidence="7" type="primary">pdxY</name>
    <name evidence="7" type="ORF">ACFSM0_05700</name>
</gene>
<dbReference type="Proteomes" id="UP001597413">
    <property type="component" value="Unassembled WGS sequence"/>
</dbReference>
<evidence type="ECO:0000256" key="4">
    <source>
        <dbReference type="ARBA" id="ARBA00022777"/>
    </source>
</evidence>
<dbReference type="EC" id="2.7.1.35" evidence="1"/>
<keyword evidence="2 7" id="KW-0808">Transferase</keyword>
<dbReference type="NCBIfam" id="TIGR00687">
    <property type="entry name" value="pyridox_kin"/>
    <property type="match status" value="1"/>
</dbReference>
<organism evidence="7 8">
    <name type="scientific">Rhodobacter lacus</name>
    <dbReference type="NCBI Taxonomy" id="1641972"/>
    <lineage>
        <taxon>Bacteria</taxon>
        <taxon>Pseudomonadati</taxon>
        <taxon>Pseudomonadota</taxon>
        <taxon>Alphaproteobacteria</taxon>
        <taxon>Rhodobacterales</taxon>
        <taxon>Rhodobacter group</taxon>
        <taxon>Rhodobacter</taxon>
    </lineage>
</organism>
<dbReference type="Gene3D" id="3.40.1190.20">
    <property type="match status" value="1"/>
</dbReference>
<dbReference type="InterPro" id="IPR013749">
    <property type="entry name" value="PM/HMP-P_kinase-1"/>
</dbReference>
<feature type="domain" description="Pyridoxamine kinase/Phosphomethylpyrimidine kinase" evidence="6">
    <location>
        <begin position="77"/>
        <end position="264"/>
    </location>
</feature>
<name>A0ABW5A7C0_9RHOB</name>
<sequence>MTPPPFVISIQSQVVFGHVGNSAALFAMQAAGLEVAAIPTVVFSNTPDYPTLRGRAMPPEFFSDLLHGARERGLAERADYILTGYIGSVEVAEMIADYVAQAKAANPQLLYLCDPVLGDSGPGLYVPEAIAGVMRDRLLPQADLATPNPFELGWLTGLPVATLENIKAAKAALSLAPSATLLTTGCALDDTPPGQIESLLIGPDGVSRHPTRHLPIALPGTGDLFAGLILAALGRGRGLPQAVEFAQDLTARALAHAARLGAGEVVLTEPGFRRALLSLEAS</sequence>
<dbReference type="RefSeq" id="WP_377388202.1">
    <property type="nucleotide sequence ID" value="NZ_JBHUIX010000005.1"/>
</dbReference>
<evidence type="ECO:0000313" key="8">
    <source>
        <dbReference type="Proteomes" id="UP001597413"/>
    </source>
</evidence>
<dbReference type="InterPro" id="IPR004625">
    <property type="entry name" value="PyrdxlKinase"/>
</dbReference>
<dbReference type="SUPFAM" id="SSF53613">
    <property type="entry name" value="Ribokinase-like"/>
    <property type="match status" value="1"/>
</dbReference>
<keyword evidence="3" id="KW-0547">Nucleotide-binding</keyword>
<keyword evidence="8" id="KW-1185">Reference proteome</keyword>
<dbReference type="Pfam" id="PF08543">
    <property type="entry name" value="Phos_pyr_kin"/>
    <property type="match status" value="1"/>
</dbReference>
<evidence type="ECO:0000256" key="2">
    <source>
        <dbReference type="ARBA" id="ARBA00022679"/>
    </source>
</evidence>
<dbReference type="EMBL" id="JBHUIX010000005">
    <property type="protein sequence ID" value="MFD2173579.1"/>
    <property type="molecule type" value="Genomic_DNA"/>
</dbReference>
<evidence type="ECO:0000256" key="3">
    <source>
        <dbReference type="ARBA" id="ARBA00022741"/>
    </source>
</evidence>
<dbReference type="CDD" id="cd01173">
    <property type="entry name" value="pyridoxal_pyridoxamine_kinase"/>
    <property type="match status" value="1"/>
</dbReference>
<dbReference type="PANTHER" id="PTHR10534">
    <property type="entry name" value="PYRIDOXAL KINASE"/>
    <property type="match status" value="1"/>
</dbReference>
<proteinExistence type="predicted"/>
<keyword evidence="4 7" id="KW-0418">Kinase</keyword>
<dbReference type="InterPro" id="IPR029056">
    <property type="entry name" value="Ribokinase-like"/>
</dbReference>
<accession>A0ABW5A7C0</accession>
<reference evidence="8" key="1">
    <citation type="journal article" date="2019" name="Int. J. Syst. Evol. Microbiol.">
        <title>The Global Catalogue of Microorganisms (GCM) 10K type strain sequencing project: providing services to taxonomists for standard genome sequencing and annotation.</title>
        <authorList>
            <consortium name="The Broad Institute Genomics Platform"/>
            <consortium name="The Broad Institute Genome Sequencing Center for Infectious Disease"/>
            <person name="Wu L."/>
            <person name="Ma J."/>
        </authorList>
    </citation>
    <scope>NUCLEOTIDE SEQUENCE [LARGE SCALE GENOMIC DNA]</scope>
    <source>
        <strain evidence="8">CCUG 55131</strain>
    </source>
</reference>
<dbReference type="PANTHER" id="PTHR10534:SF2">
    <property type="entry name" value="PYRIDOXAL KINASE"/>
    <property type="match status" value="1"/>
</dbReference>
<protein>
    <recommendedName>
        <fullName evidence="1">pyridoxal kinase</fullName>
        <ecNumber evidence="1">2.7.1.35</ecNumber>
    </recommendedName>
</protein>
<keyword evidence="5" id="KW-0067">ATP-binding</keyword>
<comment type="caution">
    <text evidence="7">The sequence shown here is derived from an EMBL/GenBank/DDBJ whole genome shotgun (WGS) entry which is preliminary data.</text>
</comment>
<evidence type="ECO:0000256" key="1">
    <source>
        <dbReference type="ARBA" id="ARBA00012104"/>
    </source>
</evidence>
<evidence type="ECO:0000256" key="5">
    <source>
        <dbReference type="ARBA" id="ARBA00022840"/>
    </source>
</evidence>
<evidence type="ECO:0000313" key="7">
    <source>
        <dbReference type="EMBL" id="MFD2173579.1"/>
    </source>
</evidence>